<evidence type="ECO:0000313" key="6">
    <source>
        <dbReference type="Proteomes" id="UP000763557"/>
    </source>
</evidence>
<dbReference type="InterPro" id="IPR052169">
    <property type="entry name" value="CW_Biosynth-Accessory"/>
</dbReference>
<evidence type="ECO:0000256" key="3">
    <source>
        <dbReference type="SAM" id="SignalP"/>
    </source>
</evidence>
<sequence length="377" mass="40019">MRRPLLATFCATALLAAGCATGGTANPRISVPDAPPEKLSDTAKPEPAGFTVVATGDVLIHPALTDQATEDGQGKRDYRQIFAGVKPTISAADLAICHLEVPLAAATGPFKGYPEFNAPPEVAEALADAGYDDCSTASNHTLDMGETGISRTLETLDNAGIKHTGSARTSDEAKRPLVLDVRGTKVGHVSYTFGFNGKQLPAGKSWLSNTLKADDVITAAKTARSAGAEVVIASLHWGTEFVHEPTAAQRRDAQKLLADPNIDLIIGHHAHVVQPFEKINGKWVAYGLGNHIAKHADPRGVSEEGAIARFHFVRDGSGWTVDKAEYLPTLIDLGPPIRLLDLTRGDANARRTEAIERTEQVVLSRGAADQGLTRPGR</sequence>
<dbReference type="PANTHER" id="PTHR33393">
    <property type="entry name" value="POLYGLUTAMINE SYNTHESIS ACCESSORY PROTEIN RV0574C-RELATED"/>
    <property type="match status" value="1"/>
</dbReference>
<gene>
    <name evidence="5" type="ORF">GC106_71430</name>
</gene>
<dbReference type="InterPro" id="IPR029052">
    <property type="entry name" value="Metallo-depent_PP-like"/>
</dbReference>
<dbReference type="InterPro" id="IPR019079">
    <property type="entry name" value="Capsule_synth_CapA"/>
</dbReference>
<dbReference type="Proteomes" id="UP000763557">
    <property type="component" value="Unassembled WGS sequence"/>
</dbReference>
<name>A0ABX2FEU4_9PSEU</name>
<dbReference type="SUPFAM" id="SSF56300">
    <property type="entry name" value="Metallo-dependent phosphatases"/>
    <property type="match status" value="1"/>
</dbReference>
<evidence type="ECO:0000259" key="4">
    <source>
        <dbReference type="SMART" id="SM00854"/>
    </source>
</evidence>
<dbReference type="Pfam" id="PF09587">
    <property type="entry name" value="PGA_cap"/>
    <property type="match status" value="1"/>
</dbReference>
<dbReference type="PANTHER" id="PTHR33393:SF13">
    <property type="entry name" value="PGA BIOSYNTHESIS PROTEIN CAPA"/>
    <property type="match status" value="1"/>
</dbReference>
<evidence type="ECO:0000313" key="5">
    <source>
        <dbReference type="EMBL" id="NRN69882.1"/>
    </source>
</evidence>
<dbReference type="Gene3D" id="3.60.21.10">
    <property type="match status" value="1"/>
</dbReference>
<comment type="caution">
    <text evidence="5">The sequence shown here is derived from an EMBL/GenBank/DDBJ whole genome shotgun (WGS) entry which is preliminary data.</text>
</comment>
<evidence type="ECO:0000256" key="1">
    <source>
        <dbReference type="ARBA" id="ARBA00005662"/>
    </source>
</evidence>
<proteinExistence type="inferred from homology"/>
<dbReference type="EMBL" id="JAAATY010000031">
    <property type="protein sequence ID" value="NRN69882.1"/>
    <property type="molecule type" value="Genomic_DNA"/>
</dbReference>
<reference evidence="5 6" key="1">
    <citation type="submission" date="2020-01" db="EMBL/GenBank/DDBJ databases">
        <title>Kibdelosporangium persica a novel Actinomycetes from a hot desert in Iran.</title>
        <authorList>
            <person name="Safaei N."/>
            <person name="Zaburannyi N."/>
            <person name="Mueller R."/>
            <person name="Wink J."/>
        </authorList>
    </citation>
    <scope>NUCLEOTIDE SEQUENCE [LARGE SCALE GENOMIC DNA]</scope>
    <source>
        <strain evidence="5 6">4NS15</strain>
    </source>
</reference>
<accession>A0ABX2FEU4</accession>
<feature type="region of interest" description="Disordered" evidence="2">
    <location>
        <begin position="25"/>
        <end position="44"/>
    </location>
</feature>
<feature type="chain" id="PRO_5046836483" evidence="3">
    <location>
        <begin position="23"/>
        <end position="377"/>
    </location>
</feature>
<comment type="similarity">
    <text evidence="1">Belongs to the CapA family.</text>
</comment>
<keyword evidence="6" id="KW-1185">Reference proteome</keyword>
<evidence type="ECO:0000256" key="2">
    <source>
        <dbReference type="SAM" id="MobiDB-lite"/>
    </source>
</evidence>
<organism evidence="5 6">
    <name type="scientific">Kibdelosporangium persicum</name>
    <dbReference type="NCBI Taxonomy" id="2698649"/>
    <lineage>
        <taxon>Bacteria</taxon>
        <taxon>Bacillati</taxon>
        <taxon>Actinomycetota</taxon>
        <taxon>Actinomycetes</taxon>
        <taxon>Pseudonocardiales</taxon>
        <taxon>Pseudonocardiaceae</taxon>
        <taxon>Kibdelosporangium</taxon>
    </lineage>
</organism>
<dbReference type="RefSeq" id="WP_173140531.1">
    <property type="nucleotide sequence ID" value="NZ_CBCSGW010000028.1"/>
</dbReference>
<protein>
    <submittedName>
        <fullName evidence="5">Poly-gamma-glutamate synthesis protein involved in capsule biosynthesis</fullName>
    </submittedName>
</protein>
<feature type="domain" description="Capsule synthesis protein CapA" evidence="4">
    <location>
        <begin position="51"/>
        <end position="295"/>
    </location>
</feature>
<dbReference type="CDD" id="cd07381">
    <property type="entry name" value="MPP_CapA"/>
    <property type="match status" value="1"/>
</dbReference>
<dbReference type="PROSITE" id="PS51257">
    <property type="entry name" value="PROKAR_LIPOPROTEIN"/>
    <property type="match status" value="1"/>
</dbReference>
<feature type="signal peptide" evidence="3">
    <location>
        <begin position="1"/>
        <end position="22"/>
    </location>
</feature>
<dbReference type="SMART" id="SM00854">
    <property type="entry name" value="PGA_cap"/>
    <property type="match status" value="1"/>
</dbReference>
<feature type="compositionally biased region" description="Basic and acidic residues" evidence="2">
    <location>
        <begin position="35"/>
        <end position="44"/>
    </location>
</feature>
<keyword evidence="3" id="KW-0732">Signal</keyword>